<comment type="caution">
    <text evidence="1">The sequence shown here is derived from an EMBL/GenBank/DDBJ whole genome shotgun (WGS) entry which is preliminary data.</text>
</comment>
<evidence type="ECO:0000313" key="2">
    <source>
        <dbReference type="Proteomes" id="UP000011770"/>
    </source>
</evidence>
<dbReference type="Proteomes" id="UP000011770">
    <property type="component" value="Unassembled WGS sequence"/>
</dbReference>
<name>M3FIX5_9LEPT</name>
<accession>M3FIX5</accession>
<proteinExistence type="predicted"/>
<dbReference type="AlphaFoldDB" id="M3FIX5"/>
<organism evidence="1 2">
    <name type="scientific">Leptospira weilii serovar Topaz str. LT2116</name>
    <dbReference type="NCBI Taxonomy" id="1088540"/>
    <lineage>
        <taxon>Bacteria</taxon>
        <taxon>Pseudomonadati</taxon>
        <taxon>Spirochaetota</taxon>
        <taxon>Spirochaetia</taxon>
        <taxon>Leptospirales</taxon>
        <taxon>Leptospiraceae</taxon>
        <taxon>Leptospira</taxon>
    </lineage>
</organism>
<sequence length="113" mass="12448">MSDHKEVHVRNIHSRTNTANTDSLNNLLLLFHQIRYTRVSGNVDRLTSVCVVSLSSLCNSFRSPSQIFSSLSCSIFDTTDVCGPVSGLIGSEIVRFVSGILSFLLVAFSQRLL</sequence>
<protein>
    <submittedName>
        <fullName evidence="1">Uncharacterized protein</fullName>
    </submittedName>
</protein>
<reference evidence="1 2" key="1">
    <citation type="submission" date="2013-01" db="EMBL/GenBank/DDBJ databases">
        <authorList>
            <person name="Harkins D.M."/>
            <person name="Durkin A.S."/>
            <person name="Brinkac L.M."/>
            <person name="Haft D.H."/>
            <person name="Selengut J.D."/>
            <person name="Sanka R."/>
            <person name="DePew J."/>
            <person name="Purushe J."/>
            <person name="Tulsiani S.M."/>
            <person name="Graham G.C."/>
            <person name="Burns M.-A."/>
            <person name="Dohnt M.F."/>
            <person name="Smythe L.D."/>
            <person name="McKay D.B."/>
            <person name="Craig S.B."/>
            <person name="Vinetz J.M."/>
            <person name="Sutton G.G."/>
            <person name="Nierman W.C."/>
            <person name="Fouts D.E."/>
        </authorList>
    </citation>
    <scope>NUCLEOTIDE SEQUENCE [LARGE SCALE GENOMIC DNA]</scope>
    <source>
        <strain evidence="1 2">LT2116</strain>
    </source>
</reference>
<evidence type="ECO:0000313" key="1">
    <source>
        <dbReference type="EMBL" id="EMF80407.1"/>
    </source>
</evidence>
<gene>
    <name evidence="1" type="ORF">LEP1GSC188_4643</name>
</gene>
<dbReference type="EMBL" id="AHOR02000057">
    <property type="protein sequence ID" value="EMF80407.1"/>
    <property type="molecule type" value="Genomic_DNA"/>
</dbReference>